<name>A0A0D0A726_9AGAM</name>
<proteinExistence type="predicted"/>
<dbReference type="HOGENOM" id="CLU_2923512_0_0_1"/>
<keyword evidence="2" id="KW-1185">Reference proteome</keyword>
<dbReference type="Proteomes" id="UP000054018">
    <property type="component" value="Unassembled WGS sequence"/>
</dbReference>
<reference evidence="2" key="2">
    <citation type="submission" date="2015-01" db="EMBL/GenBank/DDBJ databases">
        <title>Evolutionary Origins and Diversification of the Mycorrhizal Mutualists.</title>
        <authorList>
            <consortium name="DOE Joint Genome Institute"/>
            <consortium name="Mycorrhizal Genomics Consortium"/>
            <person name="Kohler A."/>
            <person name="Kuo A."/>
            <person name="Nagy L.G."/>
            <person name="Floudas D."/>
            <person name="Copeland A."/>
            <person name="Barry K.W."/>
            <person name="Cichocki N."/>
            <person name="Veneault-Fourrey C."/>
            <person name="LaButti K."/>
            <person name="Lindquist E.A."/>
            <person name="Lipzen A."/>
            <person name="Lundell T."/>
            <person name="Morin E."/>
            <person name="Murat C."/>
            <person name="Riley R."/>
            <person name="Ohm R."/>
            <person name="Sun H."/>
            <person name="Tunlid A."/>
            <person name="Henrissat B."/>
            <person name="Grigoriev I.V."/>
            <person name="Hibbett D.S."/>
            <person name="Martin F."/>
        </authorList>
    </citation>
    <scope>NUCLEOTIDE SEQUENCE [LARGE SCALE GENOMIC DNA]</scope>
    <source>
        <strain evidence="2">441</strain>
    </source>
</reference>
<evidence type="ECO:0000313" key="2">
    <source>
        <dbReference type="Proteomes" id="UP000054018"/>
    </source>
</evidence>
<sequence>MRTRFLDQRWSAISLGAHRLYIHRCPRVRQDTPVSFTDISAAQWVCVVNGIMCELSVSLIQ</sequence>
<evidence type="ECO:0000313" key="1">
    <source>
        <dbReference type="EMBL" id="KIK27863.1"/>
    </source>
</evidence>
<organism evidence="1 2">
    <name type="scientific">Pisolithus microcarpus 441</name>
    <dbReference type="NCBI Taxonomy" id="765257"/>
    <lineage>
        <taxon>Eukaryota</taxon>
        <taxon>Fungi</taxon>
        <taxon>Dikarya</taxon>
        <taxon>Basidiomycota</taxon>
        <taxon>Agaricomycotina</taxon>
        <taxon>Agaricomycetes</taxon>
        <taxon>Agaricomycetidae</taxon>
        <taxon>Boletales</taxon>
        <taxon>Sclerodermatineae</taxon>
        <taxon>Pisolithaceae</taxon>
        <taxon>Pisolithus</taxon>
    </lineage>
</organism>
<dbReference type="AlphaFoldDB" id="A0A0D0A726"/>
<dbReference type="EMBL" id="KN833694">
    <property type="protein sequence ID" value="KIK27863.1"/>
    <property type="molecule type" value="Genomic_DNA"/>
</dbReference>
<protein>
    <submittedName>
        <fullName evidence="1">Uncharacterized protein</fullName>
    </submittedName>
</protein>
<reference evidence="1 2" key="1">
    <citation type="submission" date="2014-04" db="EMBL/GenBank/DDBJ databases">
        <authorList>
            <consortium name="DOE Joint Genome Institute"/>
            <person name="Kuo A."/>
            <person name="Kohler A."/>
            <person name="Costa M.D."/>
            <person name="Nagy L.G."/>
            <person name="Floudas D."/>
            <person name="Copeland A."/>
            <person name="Barry K.W."/>
            <person name="Cichocki N."/>
            <person name="Veneault-Fourrey C."/>
            <person name="LaButti K."/>
            <person name="Lindquist E.A."/>
            <person name="Lipzen A."/>
            <person name="Lundell T."/>
            <person name="Morin E."/>
            <person name="Murat C."/>
            <person name="Sun H."/>
            <person name="Tunlid A."/>
            <person name="Henrissat B."/>
            <person name="Grigoriev I.V."/>
            <person name="Hibbett D.S."/>
            <person name="Martin F."/>
            <person name="Nordberg H.P."/>
            <person name="Cantor M.N."/>
            <person name="Hua S.X."/>
        </authorList>
    </citation>
    <scope>NUCLEOTIDE SEQUENCE [LARGE SCALE GENOMIC DNA]</scope>
    <source>
        <strain evidence="1 2">441</strain>
    </source>
</reference>
<gene>
    <name evidence="1" type="ORF">PISMIDRAFT_674165</name>
</gene>
<accession>A0A0D0A726</accession>